<protein>
    <submittedName>
        <fullName evidence="1">Uncharacterized protein</fullName>
    </submittedName>
</protein>
<keyword evidence="2" id="KW-1185">Reference proteome</keyword>
<evidence type="ECO:0000313" key="1">
    <source>
        <dbReference type="EMBL" id="GAA0452374.1"/>
    </source>
</evidence>
<comment type="caution">
    <text evidence="1">The sequence shown here is derived from an EMBL/GenBank/DDBJ whole genome shotgun (WGS) entry which is preliminary data.</text>
</comment>
<proteinExistence type="predicted"/>
<gene>
    <name evidence="1" type="ORF">GCM10010361_15600</name>
</gene>
<reference evidence="1 2" key="1">
    <citation type="journal article" date="2019" name="Int. J. Syst. Evol. Microbiol.">
        <title>The Global Catalogue of Microorganisms (GCM) 10K type strain sequencing project: providing services to taxonomists for standard genome sequencing and annotation.</title>
        <authorList>
            <consortium name="The Broad Institute Genomics Platform"/>
            <consortium name="The Broad Institute Genome Sequencing Center for Infectious Disease"/>
            <person name="Wu L."/>
            <person name="Ma J."/>
        </authorList>
    </citation>
    <scope>NUCLEOTIDE SEQUENCE [LARGE SCALE GENOMIC DNA]</scope>
    <source>
        <strain evidence="1 2">JCM 4805</strain>
    </source>
</reference>
<name>A0ABN0ZM09_9ACTN</name>
<accession>A0ABN0ZM09</accession>
<sequence length="67" mass="7109">MREPGNAARAQALSTALVVRSALDADVRNGLEQWWQQARLVRTGDGAAHNAMRQRVAEALGGAGDPV</sequence>
<evidence type="ECO:0000313" key="2">
    <source>
        <dbReference type="Proteomes" id="UP001500909"/>
    </source>
</evidence>
<organism evidence="1 2">
    <name type="scientific">Streptomyces olivaceiscleroticus</name>
    <dbReference type="NCBI Taxonomy" id="68245"/>
    <lineage>
        <taxon>Bacteria</taxon>
        <taxon>Bacillati</taxon>
        <taxon>Actinomycetota</taxon>
        <taxon>Actinomycetes</taxon>
        <taxon>Kitasatosporales</taxon>
        <taxon>Streptomycetaceae</taxon>
        <taxon>Streptomyces</taxon>
    </lineage>
</organism>
<dbReference type="EMBL" id="BAAABY010000009">
    <property type="protein sequence ID" value="GAA0452374.1"/>
    <property type="molecule type" value="Genomic_DNA"/>
</dbReference>
<dbReference type="Proteomes" id="UP001500909">
    <property type="component" value="Unassembled WGS sequence"/>
</dbReference>